<dbReference type="AlphaFoldDB" id="A0A3S4ZR74"/>
<sequence length="120" mass="13367">MISCKLRPWTWYIPKRFAGIVSEFFVILGTTQQLVKATSEANPLTKPVLNSCRIAPSALAYSHFLFPPIHTFTVTICTVLISMSCGVLLRAAFMRTLQTPPSIGLITVSLLPRKIRLFSL</sequence>
<keyword evidence="1" id="KW-0812">Transmembrane</keyword>
<keyword evidence="1" id="KW-1133">Transmembrane helix</keyword>
<evidence type="ECO:0000256" key="1">
    <source>
        <dbReference type="SAM" id="Phobius"/>
    </source>
</evidence>
<comment type="caution">
    <text evidence="2">The sequence shown here is derived from an EMBL/GenBank/DDBJ whole genome shotgun (WGS) entry which is preliminary data.</text>
</comment>
<keyword evidence="1" id="KW-0472">Membrane</keyword>
<evidence type="ECO:0000313" key="2">
    <source>
        <dbReference type="EMBL" id="VEL09919.1"/>
    </source>
</evidence>
<protein>
    <submittedName>
        <fullName evidence="2">Uncharacterized protein</fullName>
    </submittedName>
</protein>
<gene>
    <name evidence="2" type="ORF">PXEA_LOCUS3359</name>
</gene>
<dbReference type="Proteomes" id="UP000784294">
    <property type="component" value="Unassembled WGS sequence"/>
</dbReference>
<keyword evidence="3" id="KW-1185">Reference proteome</keyword>
<proteinExistence type="predicted"/>
<reference evidence="2" key="1">
    <citation type="submission" date="2018-11" db="EMBL/GenBank/DDBJ databases">
        <authorList>
            <consortium name="Pathogen Informatics"/>
        </authorList>
    </citation>
    <scope>NUCLEOTIDE SEQUENCE</scope>
</reference>
<organism evidence="2 3">
    <name type="scientific">Protopolystoma xenopodis</name>
    <dbReference type="NCBI Taxonomy" id="117903"/>
    <lineage>
        <taxon>Eukaryota</taxon>
        <taxon>Metazoa</taxon>
        <taxon>Spiralia</taxon>
        <taxon>Lophotrochozoa</taxon>
        <taxon>Platyhelminthes</taxon>
        <taxon>Monogenea</taxon>
        <taxon>Polyopisthocotylea</taxon>
        <taxon>Polystomatidea</taxon>
        <taxon>Polystomatidae</taxon>
        <taxon>Protopolystoma</taxon>
    </lineage>
</organism>
<name>A0A3S4ZR74_9PLAT</name>
<feature type="transmembrane region" description="Helical" evidence="1">
    <location>
        <begin position="69"/>
        <end position="89"/>
    </location>
</feature>
<dbReference type="EMBL" id="CAAALY010007585">
    <property type="protein sequence ID" value="VEL09919.1"/>
    <property type="molecule type" value="Genomic_DNA"/>
</dbReference>
<accession>A0A3S4ZR74</accession>
<evidence type="ECO:0000313" key="3">
    <source>
        <dbReference type="Proteomes" id="UP000784294"/>
    </source>
</evidence>